<evidence type="ECO:0000313" key="4">
    <source>
        <dbReference type="Proteomes" id="UP000646548"/>
    </source>
</evidence>
<keyword evidence="1" id="KW-0812">Transmembrane</keyword>
<dbReference type="EMBL" id="WKFB01000526">
    <property type="protein sequence ID" value="KAF6720460.1"/>
    <property type="molecule type" value="Genomic_DNA"/>
</dbReference>
<feature type="chain" id="PRO_5032873325" evidence="2">
    <location>
        <begin position="23"/>
        <end position="118"/>
    </location>
</feature>
<name>A0A834C0E0_ORYME</name>
<keyword evidence="1" id="KW-0472">Membrane</keyword>
<gene>
    <name evidence="3" type="ORF">FQA47_015525</name>
</gene>
<keyword evidence="1" id="KW-1133">Transmembrane helix</keyword>
<keyword evidence="2" id="KW-0732">Signal</keyword>
<feature type="non-terminal residue" evidence="3">
    <location>
        <position position="1"/>
    </location>
</feature>
<dbReference type="Proteomes" id="UP000646548">
    <property type="component" value="Unassembled WGS sequence"/>
</dbReference>
<accession>A0A834C0E0</accession>
<proteinExistence type="predicted"/>
<dbReference type="AlphaFoldDB" id="A0A834C0E0"/>
<protein>
    <submittedName>
        <fullName evidence="3">Uncharacterized protein</fullName>
    </submittedName>
</protein>
<sequence>QTLLCFLLLRGSCLLHLETAAAVSLLDTTKWFYYYDDLTPFTINYEDFFIEKESISEPKSTKILPTEQPEPPDVLFYFRLILVSTIAILFIFPTVCFTLIWKKRVSSAGRSSGEQYVC</sequence>
<feature type="transmembrane region" description="Helical" evidence="1">
    <location>
        <begin position="76"/>
        <end position="101"/>
    </location>
</feature>
<feature type="signal peptide" evidence="2">
    <location>
        <begin position="1"/>
        <end position="22"/>
    </location>
</feature>
<reference evidence="3" key="1">
    <citation type="journal article" name="BMC Genomics">
        <title>Long-read sequencing and de novo genome assembly of marine medaka (Oryzias melastigma).</title>
        <authorList>
            <person name="Liang P."/>
            <person name="Saqib H.S.A."/>
            <person name="Ni X."/>
            <person name="Shen Y."/>
        </authorList>
    </citation>
    <scope>NUCLEOTIDE SEQUENCE</scope>
    <source>
        <strain evidence="3">Bigg-433</strain>
    </source>
</reference>
<evidence type="ECO:0000256" key="1">
    <source>
        <dbReference type="SAM" id="Phobius"/>
    </source>
</evidence>
<evidence type="ECO:0000313" key="3">
    <source>
        <dbReference type="EMBL" id="KAF6720460.1"/>
    </source>
</evidence>
<comment type="caution">
    <text evidence="3">The sequence shown here is derived from an EMBL/GenBank/DDBJ whole genome shotgun (WGS) entry which is preliminary data.</text>
</comment>
<evidence type="ECO:0000256" key="2">
    <source>
        <dbReference type="SAM" id="SignalP"/>
    </source>
</evidence>
<organism evidence="3 4">
    <name type="scientific">Oryzias melastigma</name>
    <name type="common">Marine medaka</name>
    <dbReference type="NCBI Taxonomy" id="30732"/>
    <lineage>
        <taxon>Eukaryota</taxon>
        <taxon>Metazoa</taxon>
        <taxon>Chordata</taxon>
        <taxon>Craniata</taxon>
        <taxon>Vertebrata</taxon>
        <taxon>Euteleostomi</taxon>
        <taxon>Actinopterygii</taxon>
        <taxon>Neopterygii</taxon>
        <taxon>Teleostei</taxon>
        <taxon>Neoteleostei</taxon>
        <taxon>Acanthomorphata</taxon>
        <taxon>Ovalentaria</taxon>
        <taxon>Atherinomorphae</taxon>
        <taxon>Beloniformes</taxon>
        <taxon>Adrianichthyidae</taxon>
        <taxon>Oryziinae</taxon>
        <taxon>Oryzias</taxon>
    </lineage>
</organism>